<dbReference type="EMBL" id="BKCJ011327127">
    <property type="protein sequence ID" value="GFD21069.1"/>
    <property type="molecule type" value="Genomic_DNA"/>
</dbReference>
<feature type="region of interest" description="Disordered" evidence="1">
    <location>
        <begin position="1"/>
        <end position="36"/>
    </location>
</feature>
<dbReference type="CDD" id="cd00303">
    <property type="entry name" value="retropepsin_like"/>
    <property type="match status" value="1"/>
</dbReference>
<proteinExistence type="predicted"/>
<dbReference type="AlphaFoldDB" id="A0A699UHU0"/>
<dbReference type="InterPro" id="IPR021109">
    <property type="entry name" value="Peptidase_aspartic_dom_sf"/>
</dbReference>
<reference evidence="2" key="1">
    <citation type="journal article" date="2019" name="Sci. Rep.">
        <title>Draft genome of Tanacetum cinerariifolium, the natural source of mosquito coil.</title>
        <authorList>
            <person name="Yamashiro T."/>
            <person name="Shiraishi A."/>
            <person name="Satake H."/>
            <person name="Nakayama K."/>
        </authorList>
    </citation>
    <scope>NUCLEOTIDE SEQUENCE</scope>
</reference>
<dbReference type="Gene3D" id="2.40.70.10">
    <property type="entry name" value="Acid Proteases"/>
    <property type="match status" value="1"/>
</dbReference>
<feature type="non-terminal residue" evidence="2">
    <location>
        <position position="163"/>
    </location>
</feature>
<evidence type="ECO:0008006" key="3">
    <source>
        <dbReference type="Google" id="ProtNLM"/>
    </source>
</evidence>
<dbReference type="Pfam" id="PF08284">
    <property type="entry name" value="RVP_2"/>
    <property type="match status" value="1"/>
</dbReference>
<name>A0A699UHU0_TANCI</name>
<gene>
    <name evidence="2" type="ORF">Tci_893038</name>
</gene>
<protein>
    <recommendedName>
        <fullName evidence="3">Reverse transcriptase domain-containing protein</fullName>
    </recommendedName>
</protein>
<feature type="non-terminal residue" evidence="2">
    <location>
        <position position="1"/>
    </location>
</feature>
<accession>A0A699UHU0</accession>
<comment type="caution">
    <text evidence="2">The sequence shown here is derived from an EMBL/GenBank/DDBJ whole genome shotgun (WGS) entry which is preliminary data.</text>
</comment>
<organism evidence="2">
    <name type="scientific">Tanacetum cinerariifolium</name>
    <name type="common">Dalmatian daisy</name>
    <name type="synonym">Chrysanthemum cinerariifolium</name>
    <dbReference type="NCBI Taxonomy" id="118510"/>
    <lineage>
        <taxon>Eukaryota</taxon>
        <taxon>Viridiplantae</taxon>
        <taxon>Streptophyta</taxon>
        <taxon>Embryophyta</taxon>
        <taxon>Tracheophyta</taxon>
        <taxon>Spermatophyta</taxon>
        <taxon>Magnoliopsida</taxon>
        <taxon>eudicotyledons</taxon>
        <taxon>Gunneridae</taxon>
        <taxon>Pentapetalae</taxon>
        <taxon>asterids</taxon>
        <taxon>campanulids</taxon>
        <taxon>Asterales</taxon>
        <taxon>Asteraceae</taxon>
        <taxon>Asteroideae</taxon>
        <taxon>Anthemideae</taxon>
        <taxon>Anthemidinae</taxon>
        <taxon>Tanacetum</taxon>
    </lineage>
</organism>
<dbReference type="InterPro" id="IPR032567">
    <property type="entry name" value="RTL1-rel"/>
</dbReference>
<evidence type="ECO:0000256" key="1">
    <source>
        <dbReference type="SAM" id="MobiDB-lite"/>
    </source>
</evidence>
<dbReference type="PANTHER" id="PTHR15503:SF45">
    <property type="entry name" value="RNA-DIRECTED DNA POLYMERASE HOMOLOG"/>
    <property type="match status" value="1"/>
</dbReference>
<dbReference type="PANTHER" id="PTHR15503">
    <property type="entry name" value="LDOC1 RELATED"/>
    <property type="match status" value="1"/>
</dbReference>
<sequence>RPTCPRLNKAQGPEGNRPNQVSAKNVGQGRGNQGNQARGRAFMLGAEEASQDPNIVTGIQPNDLGFRYEIEIASGQLVEIDKVIKGCKLEIKVHVFDIDLIPFGHGSFDVIIGMDWLSNHKAKIIYHEKVVRIPPLDGNVLRVLGEKPNEKIRQLKSAKAIDK</sequence>
<evidence type="ECO:0000313" key="2">
    <source>
        <dbReference type="EMBL" id="GFD21069.1"/>
    </source>
</evidence>